<dbReference type="AlphaFoldDB" id="A0A0G4BC96"/>
<organism evidence="2 3">
    <name type="scientific">candidate division Kazan bacterium GW2011_GWA1_50_15</name>
    <dbReference type="NCBI Taxonomy" id="1620412"/>
    <lineage>
        <taxon>Bacteria</taxon>
        <taxon>Bacteria division Kazan-3B-28</taxon>
    </lineage>
</organism>
<gene>
    <name evidence="2" type="ORF">VE98_C0001G0230</name>
</gene>
<evidence type="ECO:0000256" key="1">
    <source>
        <dbReference type="SAM" id="MobiDB-lite"/>
    </source>
</evidence>
<name>A0A0G4BC96_UNCK3</name>
<feature type="region of interest" description="Disordered" evidence="1">
    <location>
        <begin position="1"/>
        <end position="58"/>
    </location>
</feature>
<evidence type="ECO:0000313" key="3">
    <source>
        <dbReference type="Proteomes" id="UP000035659"/>
    </source>
</evidence>
<evidence type="ECO:0000313" key="2">
    <source>
        <dbReference type="EMBL" id="AKM84687.1"/>
    </source>
</evidence>
<accession>A0A0G4BC96</accession>
<dbReference type="KEGG" id="bgw:VE98_C0001G0230"/>
<feature type="compositionally biased region" description="Basic and acidic residues" evidence="1">
    <location>
        <begin position="11"/>
        <end position="37"/>
    </location>
</feature>
<dbReference type="EMBL" id="CP011216">
    <property type="protein sequence ID" value="AKM84687.1"/>
    <property type="molecule type" value="Genomic_DNA"/>
</dbReference>
<protein>
    <submittedName>
        <fullName evidence="2">Uncharacterized protein</fullName>
    </submittedName>
</protein>
<sequence>MANSNSNGGRKVREMNTKPFGDGERILSQDSVQHELPEADQTELTRSAEQPILDDEDNADVAVPFVDADVVGQVYSPEATVKAMAASAIAGSRKGGDRAHELIERVFQSDLASDSGALNRVVQVLNQR</sequence>
<proteinExistence type="predicted"/>
<dbReference type="STRING" id="1620412.VE98_C0001G0230"/>
<reference evidence="2 3" key="1">
    <citation type="journal article" date="2015" name="Nature">
        <title>rRNA introns, odd ribosomes, and small enigmatic genomes across a large radiation of phyla.</title>
        <authorList>
            <person name="Brown C.T."/>
            <person name="Hug L.A."/>
            <person name="Thomas B.C."/>
            <person name="Sharon I."/>
            <person name="Castelle C.J."/>
            <person name="Singh A."/>
            <person name="Wilkins M.J."/>
            <person name="Williams K.H."/>
            <person name="Banfield J.F."/>
        </authorList>
    </citation>
    <scope>NUCLEOTIDE SEQUENCE [LARGE SCALE GENOMIC DNA]</scope>
</reference>
<dbReference type="Proteomes" id="UP000035659">
    <property type="component" value="Chromosome"/>
</dbReference>